<dbReference type="SUPFAM" id="SSF52540">
    <property type="entry name" value="P-loop containing nucleoside triphosphate hydrolases"/>
    <property type="match status" value="1"/>
</dbReference>
<protein>
    <recommendedName>
        <fullName evidence="7">Chromatin associated protein KTI12</fullName>
    </recommendedName>
</protein>
<dbReference type="InterPro" id="IPR027417">
    <property type="entry name" value="P-loop_NTPase"/>
</dbReference>
<sequence>MPLIVLTGFPSSGKTTRAKQIEQYMLERLQAEDRPMRVHIINDDSLNVSKEAYREAREEKKARGALLSAVERLLTRDDIVIADGMNYIKGFRYQLYCVARGISTPHCVVHAGTPIAMAKEWNTKREPAAAYDSTVFDELVTRYEEPDSKNRWDSPLFTVIYDDESIPGDKIWDAVILRKPPPPNMSTISKPVSDTGYVYKLDKITLEIINAATEGQKEFGAGGLPMVVPHASAKVINPSRTVTLSELRRLRKQFVSINKMRTTLDTDRLGDIFVDYLNTNLE</sequence>
<dbReference type="GO" id="GO:0006400">
    <property type="term" value="P:tRNA modification"/>
    <property type="evidence" value="ECO:0007669"/>
    <property type="project" value="UniProtKB-ARBA"/>
</dbReference>
<keyword evidence="6" id="KW-1185">Reference proteome</keyword>
<dbReference type="EMBL" id="JAEPRB010000080">
    <property type="protein sequence ID" value="KAG2222564.1"/>
    <property type="molecule type" value="Genomic_DNA"/>
</dbReference>
<name>A0A8H7VPT2_9FUNG</name>
<evidence type="ECO:0000256" key="3">
    <source>
        <dbReference type="ARBA" id="ARBA00025768"/>
    </source>
</evidence>
<evidence type="ECO:0000256" key="2">
    <source>
        <dbReference type="ARBA" id="ARBA00022840"/>
    </source>
</evidence>
<comment type="subunit">
    <text evidence="4">Interacts with the elongator complex.</text>
</comment>
<dbReference type="InterPro" id="IPR013641">
    <property type="entry name" value="KTI12/PSTK"/>
</dbReference>
<reference evidence="5 6" key="1">
    <citation type="submission" date="2020-12" db="EMBL/GenBank/DDBJ databases">
        <title>Metabolic potential, ecology and presence of endohyphal bacteria is reflected in genomic diversity of Mucoromycotina.</title>
        <authorList>
            <person name="Muszewska A."/>
            <person name="Okrasinska A."/>
            <person name="Steczkiewicz K."/>
            <person name="Drgas O."/>
            <person name="Orlowska M."/>
            <person name="Perlinska-Lenart U."/>
            <person name="Aleksandrzak-Piekarczyk T."/>
            <person name="Szatraj K."/>
            <person name="Zielenkiewicz U."/>
            <person name="Pilsyk S."/>
            <person name="Malc E."/>
            <person name="Mieczkowski P."/>
            <person name="Kruszewska J.S."/>
            <person name="Biernat P."/>
            <person name="Pawlowska J."/>
        </authorList>
    </citation>
    <scope>NUCLEOTIDE SEQUENCE [LARGE SCALE GENOMIC DNA]</scope>
    <source>
        <strain evidence="5 6">CBS 142.35</strain>
    </source>
</reference>
<evidence type="ECO:0000256" key="1">
    <source>
        <dbReference type="ARBA" id="ARBA00022741"/>
    </source>
</evidence>
<accession>A0A8H7VPT2</accession>
<dbReference type="Proteomes" id="UP000646827">
    <property type="component" value="Unassembled WGS sequence"/>
</dbReference>
<dbReference type="OrthoDB" id="9972657at2759"/>
<dbReference type="FunFam" id="3.40.50.300:FF:000827">
    <property type="entry name" value="KTI12 chromatin-associated homolog"/>
    <property type="match status" value="1"/>
</dbReference>
<keyword evidence="2" id="KW-0067">ATP-binding</keyword>
<dbReference type="AlphaFoldDB" id="A0A8H7VPT2"/>
<dbReference type="PANTHER" id="PTHR12435">
    <property type="match status" value="1"/>
</dbReference>
<evidence type="ECO:0000313" key="6">
    <source>
        <dbReference type="Proteomes" id="UP000646827"/>
    </source>
</evidence>
<comment type="similarity">
    <text evidence="3">Belongs to the KTI12 family.</text>
</comment>
<dbReference type="Pfam" id="PF08433">
    <property type="entry name" value="KTI12"/>
    <property type="match status" value="1"/>
</dbReference>
<dbReference type="Gene3D" id="3.40.50.300">
    <property type="entry name" value="P-loop containing nucleotide triphosphate hydrolases"/>
    <property type="match status" value="1"/>
</dbReference>
<evidence type="ECO:0000313" key="5">
    <source>
        <dbReference type="EMBL" id="KAG2222564.1"/>
    </source>
</evidence>
<dbReference type="GO" id="GO:0006357">
    <property type="term" value="P:regulation of transcription by RNA polymerase II"/>
    <property type="evidence" value="ECO:0007669"/>
    <property type="project" value="UniProtKB-ARBA"/>
</dbReference>
<evidence type="ECO:0000256" key="4">
    <source>
        <dbReference type="ARBA" id="ARBA00063730"/>
    </source>
</evidence>
<evidence type="ECO:0008006" key="7">
    <source>
        <dbReference type="Google" id="ProtNLM"/>
    </source>
</evidence>
<organism evidence="5 6">
    <name type="scientific">Circinella minor</name>
    <dbReference type="NCBI Taxonomy" id="1195481"/>
    <lineage>
        <taxon>Eukaryota</taxon>
        <taxon>Fungi</taxon>
        <taxon>Fungi incertae sedis</taxon>
        <taxon>Mucoromycota</taxon>
        <taxon>Mucoromycotina</taxon>
        <taxon>Mucoromycetes</taxon>
        <taxon>Mucorales</taxon>
        <taxon>Lichtheimiaceae</taxon>
        <taxon>Circinella</taxon>
    </lineage>
</organism>
<comment type="caution">
    <text evidence="5">The sequence shown here is derived from an EMBL/GenBank/DDBJ whole genome shotgun (WGS) entry which is preliminary data.</text>
</comment>
<gene>
    <name evidence="5" type="ORF">INT45_002695</name>
</gene>
<dbReference type="GO" id="GO:0005524">
    <property type="term" value="F:ATP binding"/>
    <property type="evidence" value="ECO:0007669"/>
    <property type="project" value="UniProtKB-KW"/>
</dbReference>
<proteinExistence type="inferred from homology"/>
<keyword evidence="1" id="KW-0547">Nucleotide-binding</keyword>